<dbReference type="PANTHER" id="PTHR30287">
    <property type="entry name" value="MEMBRANE COMPONENT OF PREDICTED ABC SUPERFAMILY METABOLITE UPTAKE TRANSPORTER"/>
    <property type="match status" value="1"/>
</dbReference>
<evidence type="ECO:0000313" key="9">
    <source>
        <dbReference type="EMBL" id="MBU5335490.1"/>
    </source>
</evidence>
<feature type="compositionally biased region" description="Polar residues" evidence="6">
    <location>
        <begin position="299"/>
        <end position="309"/>
    </location>
</feature>
<protein>
    <submittedName>
        <fullName evidence="9">ABC transporter permease</fullName>
    </submittedName>
</protein>
<evidence type="ECO:0000313" key="10">
    <source>
        <dbReference type="Proteomes" id="UP001196301"/>
    </source>
</evidence>
<evidence type="ECO:0000256" key="1">
    <source>
        <dbReference type="ARBA" id="ARBA00004651"/>
    </source>
</evidence>
<dbReference type="PANTHER" id="PTHR30287:SF1">
    <property type="entry name" value="INNER MEMBRANE PROTEIN"/>
    <property type="match status" value="1"/>
</dbReference>
<feature type="transmembrane region" description="Helical" evidence="7">
    <location>
        <begin position="409"/>
        <end position="436"/>
    </location>
</feature>
<keyword evidence="3 7" id="KW-0812">Transmembrane</keyword>
<comment type="caution">
    <text evidence="9">The sequence shown here is derived from an EMBL/GenBank/DDBJ whole genome shotgun (WGS) entry which is preliminary data.</text>
</comment>
<dbReference type="InterPro" id="IPR003838">
    <property type="entry name" value="ABC3_permease_C"/>
</dbReference>
<dbReference type="RefSeq" id="WP_216568625.1">
    <property type="nucleotide sequence ID" value="NZ_JAHLOQ010000005.1"/>
</dbReference>
<feature type="transmembrane region" description="Helical" evidence="7">
    <location>
        <begin position="20"/>
        <end position="39"/>
    </location>
</feature>
<keyword evidence="2" id="KW-1003">Cell membrane</keyword>
<gene>
    <name evidence="9" type="ORF">KQI20_03465</name>
</gene>
<dbReference type="EMBL" id="JAHLOQ010000005">
    <property type="protein sequence ID" value="MBU5335490.1"/>
    <property type="molecule type" value="Genomic_DNA"/>
</dbReference>
<feature type="transmembrane region" description="Helical" evidence="7">
    <location>
        <begin position="456"/>
        <end position="477"/>
    </location>
</feature>
<feature type="domain" description="ABC3 transporter permease C-terminal" evidence="8">
    <location>
        <begin position="764"/>
        <end position="873"/>
    </location>
</feature>
<evidence type="ECO:0000256" key="4">
    <source>
        <dbReference type="ARBA" id="ARBA00022989"/>
    </source>
</evidence>
<feature type="transmembrane region" description="Helical" evidence="7">
    <location>
        <begin position="530"/>
        <end position="550"/>
    </location>
</feature>
<evidence type="ECO:0000259" key="8">
    <source>
        <dbReference type="Pfam" id="PF02687"/>
    </source>
</evidence>
<evidence type="ECO:0000256" key="6">
    <source>
        <dbReference type="SAM" id="MobiDB-lite"/>
    </source>
</evidence>
<feature type="transmembrane region" description="Helical" evidence="7">
    <location>
        <begin position="361"/>
        <end position="381"/>
    </location>
</feature>
<reference evidence="9 10" key="1">
    <citation type="submission" date="2021-06" db="EMBL/GenBank/DDBJ databases">
        <authorList>
            <person name="Sun Q."/>
            <person name="Li D."/>
        </authorList>
    </citation>
    <scope>NUCLEOTIDE SEQUENCE [LARGE SCALE GENOMIC DNA]</scope>
    <source>
        <strain evidence="9 10">N19</strain>
    </source>
</reference>
<accession>A0ABS6DUI3</accession>
<evidence type="ECO:0000256" key="7">
    <source>
        <dbReference type="SAM" id="Phobius"/>
    </source>
</evidence>
<evidence type="ECO:0000256" key="2">
    <source>
        <dbReference type="ARBA" id="ARBA00022475"/>
    </source>
</evidence>
<feature type="compositionally biased region" description="Low complexity" evidence="6">
    <location>
        <begin position="287"/>
        <end position="298"/>
    </location>
</feature>
<dbReference type="InterPro" id="IPR038766">
    <property type="entry name" value="Membrane_comp_ABC_pdt"/>
</dbReference>
<feature type="transmembrane region" description="Helical" evidence="7">
    <location>
        <begin position="855"/>
        <end position="873"/>
    </location>
</feature>
<name>A0ABS6DUI3_9FIRM</name>
<evidence type="ECO:0000256" key="3">
    <source>
        <dbReference type="ARBA" id="ARBA00022692"/>
    </source>
</evidence>
<dbReference type="Pfam" id="PF02687">
    <property type="entry name" value="FtsX"/>
    <property type="match status" value="2"/>
</dbReference>
<dbReference type="Proteomes" id="UP001196301">
    <property type="component" value="Unassembled WGS sequence"/>
</dbReference>
<proteinExistence type="predicted"/>
<sequence>MRKNSAYNKSIKREIASSKARFISIMAIIFLGVAFYTGIKSSGPDLNESINDYFNQQGLMDSKIVSSLGLNENDLKLIENNDKIEDFYATKSVDVNMTNTKNVVKFMEYNRDATVNKLEVVEGRFPKNSGEIALDEQALRDNSNLKIGDTYKIESDEDTENNFKKKSFKIVGFVQSPMYIDYLSRGTTTVGKGSIDYFAVINKADLNLDVYTEIYVRFANTANLDGYSDEYKETMEKNTKYLEDLYSKRQTERIEEVKADAKKTIEAEMQKQMRAMMQSQYGNSQAQQSIMQSQSAGSNNATNSQGLDSMAGNVSGQSAYVQQQLDELDKQLQGSKYYYFDREDNSGYSTYKGSIESLDKIATVFPVIFFLVAALICLTTMTRMVEENRTEIGTLKALGYRDSEIAKKFIVYATTATIAGSVLGIVAGCGVLPPIISQAYGSAFMLPSVKINFFPSYIIQSVLCSLVCTVGASMFVLKQELHEQPSALMRVKAPKIGKKILLERITPIWKRLNFNQKVTFRNLFRYKQRMWMTIIGISGCTAILIAGLGLKYSTDTITDLQFGELMKYDAIVVFNEDSTTEQDKEYEDSLNNLSEYKESINVYQDSVTFNKKTISKQTATMYVPQNPSKLQNYVSLNDRATKQEYKLGDDGAIINEKLAKLLDAKVGDEIVMTDAQNNDHKIKVSHIIENYSGHYVYLSPTYYNKVFGKKATYNAQLLNFKDNIKDEDKVVEKIMQNEKVANVTLASKIKSVAESADMGLVLVVIIAASGSLAFVVLYNLININISERIREISTIKVLGFYDNEVDMYIFRENIILTVLGILIGCVFGKLLYWFVSTTAELDNMMMIPTIQLSTYLSAGIITMIFAVCVMIMMHIRLKNINMIDALKSVE</sequence>
<keyword evidence="5 7" id="KW-0472">Membrane</keyword>
<evidence type="ECO:0000256" key="5">
    <source>
        <dbReference type="ARBA" id="ARBA00023136"/>
    </source>
</evidence>
<keyword evidence="4 7" id="KW-1133">Transmembrane helix</keyword>
<feature type="transmembrane region" description="Helical" evidence="7">
    <location>
        <begin position="814"/>
        <end position="835"/>
    </location>
</feature>
<comment type="subcellular location">
    <subcellularLocation>
        <location evidence="1">Cell membrane</location>
        <topology evidence="1">Multi-pass membrane protein</topology>
    </subcellularLocation>
</comment>
<feature type="region of interest" description="Disordered" evidence="6">
    <location>
        <begin position="287"/>
        <end position="309"/>
    </location>
</feature>
<feature type="domain" description="ABC3 transporter permease C-terminal" evidence="8">
    <location>
        <begin position="364"/>
        <end position="479"/>
    </location>
</feature>
<feature type="transmembrane region" description="Helical" evidence="7">
    <location>
        <begin position="758"/>
        <end position="781"/>
    </location>
</feature>
<organism evidence="9 10">
    <name type="scientific">Intestinibacter bartlettii</name>
    <dbReference type="NCBI Taxonomy" id="261299"/>
    <lineage>
        <taxon>Bacteria</taxon>
        <taxon>Bacillati</taxon>
        <taxon>Bacillota</taxon>
        <taxon>Clostridia</taxon>
        <taxon>Peptostreptococcales</taxon>
        <taxon>Peptostreptococcaceae</taxon>
        <taxon>Intestinibacter</taxon>
    </lineage>
</organism>
<keyword evidence="10" id="KW-1185">Reference proteome</keyword>